<name>A0A8K0W3D4_9PLEO</name>
<reference evidence="1" key="1">
    <citation type="journal article" date="2021" name="Nat. Commun.">
        <title>Genetic determinants of endophytism in the Arabidopsis root mycobiome.</title>
        <authorList>
            <person name="Mesny F."/>
            <person name="Miyauchi S."/>
            <person name="Thiergart T."/>
            <person name="Pickel B."/>
            <person name="Atanasova L."/>
            <person name="Karlsson M."/>
            <person name="Huettel B."/>
            <person name="Barry K.W."/>
            <person name="Haridas S."/>
            <person name="Chen C."/>
            <person name="Bauer D."/>
            <person name="Andreopoulos W."/>
            <person name="Pangilinan J."/>
            <person name="LaButti K."/>
            <person name="Riley R."/>
            <person name="Lipzen A."/>
            <person name="Clum A."/>
            <person name="Drula E."/>
            <person name="Henrissat B."/>
            <person name="Kohler A."/>
            <person name="Grigoriev I.V."/>
            <person name="Martin F.M."/>
            <person name="Hacquard S."/>
        </authorList>
    </citation>
    <scope>NUCLEOTIDE SEQUENCE</scope>
    <source>
        <strain evidence="1">MPI-SDFR-AT-0120</strain>
    </source>
</reference>
<gene>
    <name evidence="1" type="ORF">FB567DRAFT_178632</name>
</gene>
<evidence type="ECO:0008006" key="3">
    <source>
        <dbReference type="Google" id="ProtNLM"/>
    </source>
</evidence>
<comment type="caution">
    <text evidence="1">The sequence shown here is derived from an EMBL/GenBank/DDBJ whole genome shotgun (WGS) entry which is preliminary data.</text>
</comment>
<accession>A0A8K0W3D4</accession>
<sequence length="316" mass="35459">MAITTLPQLPAELWGQICSYMDDFTLWIVFRQISRTLRQEAEREFATNRLPNLQITYSCQLMSTTASNLTYNCSTNGTTRLIGLSPDGTRARFRVATVNNVCKKSELYLEPTAEEIAQTSRLASATISQALQNADIRFALNNFSEVQSSAVLGFYANDNGVPGCQVDLENLECSFEWKPFFDAFYGDYAYVGKVLRPWDPFNALIEMPGTAEIDLLKNLPWHGTRFQDQWISTHGALLDAPFVRAYTERLKRVMGNIGGEFVLSVSRLEAVKERVEKVRRLRNKSMLDCALKKAGIGMERGCGGMTGHDLYFLAGA</sequence>
<protein>
    <recommendedName>
        <fullName evidence="3">F-box domain-containing protein</fullName>
    </recommendedName>
</protein>
<dbReference type="OrthoDB" id="3755437at2759"/>
<dbReference type="EMBL" id="JAGMVJ010000002">
    <property type="protein sequence ID" value="KAH7093707.1"/>
    <property type="molecule type" value="Genomic_DNA"/>
</dbReference>
<keyword evidence="2" id="KW-1185">Reference proteome</keyword>
<dbReference type="AlphaFoldDB" id="A0A8K0W3D4"/>
<evidence type="ECO:0000313" key="1">
    <source>
        <dbReference type="EMBL" id="KAH7093707.1"/>
    </source>
</evidence>
<dbReference type="Proteomes" id="UP000813461">
    <property type="component" value="Unassembled WGS sequence"/>
</dbReference>
<evidence type="ECO:0000313" key="2">
    <source>
        <dbReference type="Proteomes" id="UP000813461"/>
    </source>
</evidence>
<proteinExistence type="predicted"/>
<organism evidence="1 2">
    <name type="scientific">Paraphoma chrysanthemicola</name>
    <dbReference type="NCBI Taxonomy" id="798071"/>
    <lineage>
        <taxon>Eukaryota</taxon>
        <taxon>Fungi</taxon>
        <taxon>Dikarya</taxon>
        <taxon>Ascomycota</taxon>
        <taxon>Pezizomycotina</taxon>
        <taxon>Dothideomycetes</taxon>
        <taxon>Pleosporomycetidae</taxon>
        <taxon>Pleosporales</taxon>
        <taxon>Pleosporineae</taxon>
        <taxon>Phaeosphaeriaceae</taxon>
        <taxon>Paraphoma</taxon>
    </lineage>
</organism>